<organism evidence="1 2">
    <name type="scientific">Lupinus albus</name>
    <name type="common">White lupine</name>
    <name type="synonym">Lupinus termis</name>
    <dbReference type="NCBI Taxonomy" id="3870"/>
    <lineage>
        <taxon>Eukaryota</taxon>
        <taxon>Viridiplantae</taxon>
        <taxon>Streptophyta</taxon>
        <taxon>Embryophyta</taxon>
        <taxon>Tracheophyta</taxon>
        <taxon>Spermatophyta</taxon>
        <taxon>Magnoliopsida</taxon>
        <taxon>eudicotyledons</taxon>
        <taxon>Gunneridae</taxon>
        <taxon>Pentapetalae</taxon>
        <taxon>rosids</taxon>
        <taxon>fabids</taxon>
        <taxon>Fabales</taxon>
        <taxon>Fabaceae</taxon>
        <taxon>Papilionoideae</taxon>
        <taxon>50 kb inversion clade</taxon>
        <taxon>genistoids sensu lato</taxon>
        <taxon>core genistoids</taxon>
        <taxon>Genisteae</taxon>
        <taxon>Lupinus</taxon>
    </lineage>
</organism>
<evidence type="ECO:0000313" key="2">
    <source>
        <dbReference type="Proteomes" id="UP000447434"/>
    </source>
</evidence>
<sequence>MTHLDKSTDPFLSPAVVVFNLNKPGNIEKAIKGERVGTLIGQLGILPCQEHENI</sequence>
<dbReference type="InterPro" id="IPR036393">
    <property type="entry name" value="AceGlu_kinase-like_sf"/>
</dbReference>
<name>A0A6A4NC56_LUPAL</name>
<dbReference type="EMBL" id="WOCE01000059">
    <property type="protein sequence ID" value="KAE9584218.1"/>
    <property type="molecule type" value="Genomic_DNA"/>
</dbReference>
<reference evidence="2" key="1">
    <citation type="journal article" date="2020" name="Nat. Commun.">
        <title>Genome sequence of the cluster root forming white lupin.</title>
        <authorList>
            <person name="Hufnagel B."/>
            <person name="Marques A."/>
            <person name="Soriano A."/>
            <person name="Marques L."/>
            <person name="Divol F."/>
            <person name="Doumas P."/>
            <person name="Sallet E."/>
            <person name="Mancinotti D."/>
            <person name="Carrere S."/>
            <person name="Marande W."/>
            <person name="Arribat S."/>
            <person name="Keller J."/>
            <person name="Huneau C."/>
            <person name="Blein T."/>
            <person name="Aime D."/>
            <person name="Laguerre M."/>
            <person name="Taylor J."/>
            <person name="Schubert V."/>
            <person name="Nelson M."/>
            <person name="Geu-Flores F."/>
            <person name="Crespi M."/>
            <person name="Gallardo-Guerrero K."/>
            <person name="Delaux P.-M."/>
            <person name="Salse J."/>
            <person name="Berges H."/>
            <person name="Guyot R."/>
            <person name="Gouzy J."/>
            <person name="Peret B."/>
        </authorList>
    </citation>
    <scope>NUCLEOTIDE SEQUENCE [LARGE SCALE GENOMIC DNA]</scope>
    <source>
        <strain evidence="2">cv. Amiga</strain>
    </source>
</reference>
<dbReference type="Gene3D" id="3.40.1160.10">
    <property type="entry name" value="Acetylglutamate kinase-like"/>
    <property type="match status" value="1"/>
</dbReference>
<evidence type="ECO:0000313" key="1">
    <source>
        <dbReference type="EMBL" id="KAE9584218.1"/>
    </source>
</evidence>
<gene>
    <name evidence="1" type="ORF">Lalb_Chr00c34g0408481</name>
</gene>
<protein>
    <submittedName>
        <fullName evidence="1">Uncharacterized protein</fullName>
    </submittedName>
</protein>
<comment type="caution">
    <text evidence="1">The sequence shown here is derived from an EMBL/GenBank/DDBJ whole genome shotgun (WGS) entry which is preliminary data.</text>
</comment>
<proteinExistence type="predicted"/>
<accession>A0A6A4NC56</accession>
<dbReference type="AlphaFoldDB" id="A0A6A4NC56"/>
<dbReference type="Proteomes" id="UP000447434">
    <property type="component" value="Unassembled WGS sequence"/>
</dbReference>
<keyword evidence="2" id="KW-1185">Reference proteome</keyword>